<gene>
    <name evidence="3" type="ORF">RFH988_LOCUS4774</name>
</gene>
<organism evidence="3 4">
    <name type="scientific">Rotaria sordida</name>
    <dbReference type="NCBI Taxonomy" id="392033"/>
    <lineage>
        <taxon>Eukaryota</taxon>
        <taxon>Metazoa</taxon>
        <taxon>Spiralia</taxon>
        <taxon>Gnathifera</taxon>
        <taxon>Rotifera</taxon>
        <taxon>Eurotatoria</taxon>
        <taxon>Bdelloidea</taxon>
        <taxon>Philodinida</taxon>
        <taxon>Philodinidae</taxon>
        <taxon>Rotaria</taxon>
    </lineage>
</organism>
<dbReference type="Pfam" id="PF03184">
    <property type="entry name" value="DDE_1"/>
    <property type="match status" value="1"/>
</dbReference>
<evidence type="ECO:0000313" key="3">
    <source>
        <dbReference type="EMBL" id="CAF0817728.1"/>
    </source>
</evidence>
<proteinExistence type="predicted"/>
<comment type="caution">
    <text evidence="3">The sequence shown here is derived from an EMBL/GenBank/DDBJ whole genome shotgun (WGS) entry which is preliminary data.</text>
</comment>
<evidence type="ECO:0000256" key="1">
    <source>
        <dbReference type="SAM" id="MobiDB-lite"/>
    </source>
</evidence>
<dbReference type="OrthoDB" id="10035668at2759"/>
<dbReference type="PANTHER" id="PTHR19303:SF74">
    <property type="entry name" value="POGO TRANSPOSABLE ELEMENT WITH KRAB DOMAIN"/>
    <property type="match status" value="1"/>
</dbReference>
<dbReference type="InterPro" id="IPR050863">
    <property type="entry name" value="CenT-Element_Derived"/>
</dbReference>
<protein>
    <recommendedName>
        <fullName evidence="2">DDE-1 domain-containing protein</fullName>
    </recommendedName>
</protein>
<dbReference type="InterPro" id="IPR004875">
    <property type="entry name" value="DDE_SF_endonuclease_dom"/>
</dbReference>
<evidence type="ECO:0000259" key="2">
    <source>
        <dbReference type="Pfam" id="PF03184"/>
    </source>
</evidence>
<dbReference type="GO" id="GO:0003677">
    <property type="term" value="F:DNA binding"/>
    <property type="evidence" value="ECO:0007669"/>
    <property type="project" value="TreeGrafter"/>
</dbReference>
<dbReference type="GO" id="GO:0005634">
    <property type="term" value="C:nucleus"/>
    <property type="evidence" value="ECO:0007669"/>
    <property type="project" value="TreeGrafter"/>
</dbReference>
<feature type="region of interest" description="Disordered" evidence="1">
    <location>
        <begin position="409"/>
        <end position="438"/>
    </location>
</feature>
<dbReference type="PANTHER" id="PTHR19303">
    <property type="entry name" value="TRANSPOSON"/>
    <property type="match status" value="1"/>
</dbReference>
<name>A0A813TQ69_9BILA</name>
<reference evidence="3" key="1">
    <citation type="submission" date="2021-02" db="EMBL/GenBank/DDBJ databases">
        <authorList>
            <person name="Nowell W R."/>
        </authorList>
    </citation>
    <scope>NUCLEOTIDE SEQUENCE</scope>
</reference>
<dbReference type="AlphaFoldDB" id="A0A813TQ69"/>
<evidence type="ECO:0000313" key="4">
    <source>
        <dbReference type="Proteomes" id="UP000663882"/>
    </source>
</evidence>
<dbReference type="EMBL" id="CAJNOO010000128">
    <property type="protein sequence ID" value="CAF0817728.1"/>
    <property type="molecule type" value="Genomic_DNA"/>
</dbReference>
<dbReference type="Proteomes" id="UP000663882">
    <property type="component" value="Unassembled WGS sequence"/>
</dbReference>
<accession>A0A813TQ69</accession>
<feature type="domain" description="DDE-1" evidence="2">
    <location>
        <begin position="89"/>
        <end position="218"/>
    </location>
</feature>
<sequence>MQRWSNEIKLAKTVKLEKSRSVACRKEIIDAWFKHLREVLEKFQLLDRPEALWNADESGFFEDPGRRSVVVKRGTKHAISSQSGTGKSMTTVLMCVCANGEKLPPYIVYRGTKLWSSWIPKNRFPGTRYNVTQSGWVEEETFYDWFVNQFCPVVEHIKRSVMLFFDGHHAHISARIVKYAMINKIELECLPPHTTTLLQPLDVVTLNKISDLWQNHILKGHCSNGFTRSGIYPYDPRAVSKEKLLESCLWNNENEVIDESPAADDSCIEENSFSSNELLSRTVALTTTYTQTDLDQDITAASLPHMNTTNQCLIVDGTITSSNDVAPADCTDSESSPRIFTDLTDQRITSINTSFSTSKTPADVLANVINQYMTSATQIPSSNQRRQMIDRNKGQSLTSVEVLKQLEEKEKKKKQKLRVPTKNTSTDCVPKKRGRPQKITQQQMLHNIDQLSTIGQWDNPDLQSESTHFNQNLSLNQYENSYSHMPSDQSHYASTYLTQQPAQIKPTCYRCNILIYGNFTNCITCGRPCCQVCVQTHFFSHPITCEYCTMQKALSVTKNF</sequence>